<feature type="compositionally biased region" description="Polar residues" evidence="1">
    <location>
        <begin position="84"/>
        <end position="95"/>
    </location>
</feature>
<organism evidence="2 3">
    <name type="scientific">Striga hermonthica</name>
    <name type="common">Purple witchweed</name>
    <name type="synonym">Buchnera hermonthica</name>
    <dbReference type="NCBI Taxonomy" id="68872"/>
    <lineage>
        <taxon>Eukaryota</taxon>
        <taxon>Viridiplantae</taxon>
        <taxon>Streptophyta</taxon>
        <taxon>Embryophyta</taxon>
        <taxon>Tracheophyta</taxon>
        <taxon>Spermatophyta</taxon>
        <taxon>Magnoliopsida</taxon>
        <taxon>eudicotyledons</taxon>
        <taxon>Gunneridae</taxon>
        <taxon>Pentapetalae</taxon>
        <taxon>asterids</taxon>
        <taxon>lamiids</taxon>
        <taxon>Lamiales</taxon>
        <taxon>Orobanchaceae</taxon>
        <taxon>Buchnereae</taxon>
        <taxon>Striga</taxon>
    </lineage>
</organism>
<dbReference type="EMBL" id="CACSLK010030875">
    <property type="protein sequence ID" value="CAA0838074.1"/>
    <property type="molecule type" value="Genomic_DNA"/>
</dbReference>
<dbReference type="PANTHER" id="PTHR35696">
    <property type="entry name" value="ELECTRON CARRIER/IRON ION-BINDING PROTEIN"/>
    <property type="match status" value="1"/>
</dbReference>
<feature type="region of interest" description="Disordered" evidence="1">
    <location>
        <begin position="72"/>
        <end position="95"/>
    </location>
</feature>
<dbReference type="OrthoDB" id="1915989at2759"/>
<proteinExistence type="predicted"/>
<feature type="compositionally biased region" description="Low complexity" evidence="1">
    <location>
        <begin position="72"/>
        <end position="83"/>
    </location>
</feature>
<feature type="compositionally biased region" description="Low complexity" evidence="1">
    <location>
        <begin position="1"/>
        <end position="15"/>
    </location>
</feature>
<feature type="region of interest" description="Disordered" evidence="1">
    <location>
        <begin position="176"/>
        <end position="196"/>
    </location>
</feature>
<feature type="compositionally biased region" description="Polar residues" evidence="1">
    <location>
        <begin position="187"/>
        <end position="196"/>
    </location>
</feature>
<gene>
    <name evidence="2" type="ORF">SHERM_04688</name>
</gene>
<evidence type="ECO:0000313" key="3">
    <source>
        <dbReference type="Proteomes" id="UP001153555"/>
    </source>
</evidence>
<accession>A0A9N7NX09</accession>
<dbReference type="AlphaFoldDB" id="A0A9N7NX09"/>
<comment type="caution">
    <text evidence="2">The sequence shown here is derived from an EMBL/GenBank/DDBJ whole genome shotgun (WGS) entry which is preliminary data.</text>
</comment>
<keyword evidence="3" id="KW-1185">Reference proteome</keyword>
<evidence type="ECO:0000313" key="2">
    <source>
        <dbReference type="EMBL" id="CAA0838074.1"/>
    </source>
</evidence>
<evidence type="ECO:0000256" key="1">
    <source>
        <dbReference type="SAM" id="MobiDB-lite"/>
    </source>
</evidence>
<name>A0A9N7NX09_STRHE</name>
<reference evidence="2" key="1">
    <citation type="submission" date="2019-12" db="EMBL/GenBank/DDBJ databases">
        <authorList>
            <person name="Scholes J."/>
        </authorList>
    </citation>
    <scope>NUCLEOTIDE SEQUENCE</scope>
</reference>
<feature type="compositionally biased region" description="Polar residues" evidence="1">
    <location>
        <begin position="16"/>
        <end position="25"/>
    </location>
</feature>
<protein>
    <submittedName>
        <fullName evidence="2">Uncharacterized protein</fullName>
    </submittedName>
</protein>
<feature type="compositionally biased region" description="Basic and acidic residues" evidence="1">
    <location>
        <begin position="176"/>
        <end position="185"/>
    </location>
</feature>
<sequence>MAASPAKSTSAATDSLTPSSSNASKGQRGLNKPKCIKCGNVARSRCPYQSCKNCCSKAQNPCHIHVLKGNSSFPDKPPSSSSPLFDQQSPEVSHQGNVNRLRQLSSSFAQFSNLQTPLRSRKPLTKKDAQVINEWRFLKLKEFKDRNVEAETEAFDRYTQNVGLLEEVFLVNSSADDNHMQDHPPSEVNSSRDGQNTEGIVQGLKMRLGSNPVRSENLRVKIQHIVDQGLKSLGKAGLVGGTSDLDIDTDGCRITAAKRIKSLQGEMSIALTDLNDKLNKARNEEDMQACWEIAHQMFRWNNNSKVSSVETGESILGEKDRKCDTSTLEQSHNKWFASTTLDHEALCQIDAQFSSLEEIEDL</sequence>
<dbReference type="PANTHER" id="PTHR35696:SF1">
    <property type="entry name" value="ELECTRON CARRIER_IRON ION-BINDING PROTEIN"/>
    <property type="match status" value="1"/>
</dbReference>
<feature type="region of interest" description="Disordered" evidence="1">
    <location>
        <begin position="1"/>
        <end position="30"/>
    </location>
</feature>
<dbReference type="Proteomes" id="UP001153555">
    <property type="component" value="Unassembled WGS sequence"/>
</dbReference>